<feature type="compositionally biased region" description="Basic and acidic residues" evidence="7">
    <location>
        <begin position="530"/>
        <end position="540"/>
    </location>
</feature>
<dbReference type="InterPro" id="IPR006988">
    <property type="entry name" value="Nab_N"/>
</dbReference>
<keyword evidence="6" id="KW-0539">Nucleus</keyword>
<evidence type="ECO:0000256" key="7">
    <source>
        <dbReference type="SAM" id="MobiDB-lite"/>
    </source>
</evidence>
<protein>
    <recommendedName>
        <fullName evidence="11">NAB co-repressor domain-containing protein</fullName>
    </recommendedName>
</protein>
<evidence type="ECO:0000313" key="10">
    <source>
        <dbReference type="EnsemblMetazoa" id="AFUN007957-PA"/>
    </source>
</evidence>
<evidence type="ECO:0000256" key="4">
    <source>
        <dbReference type="ARBA" id="ARBA00023015"/>
    </source>
</evidence>
<dbReference type="VEuPathDB" id="VectorBase:AFUN007957"/>
<dbReference type="STRING" id="62324.A0A182RNX6"/>
<dbReference type="Pfam" id="PF04904">
    <property type="entry name" value="SAM_NCD1"/>
    <property type="match status" value="1"/>
</dbReference>
<evidence type="ECO:0000259" key="9">
    <source>
        <dbReference type="Pfam" id="PF04905"/>
    </source>
</evidence>
<dbReference type="InterPro" id="IPR006989">
    <property type="entry name" value="NAB_co-repressor_dom"/>
</dbReference>
<evidence type="ECO:0000256" key="2">
    <source>
        <dbReference type="ARBA" id="ARBA00008864"/>
    </source>
</evidence>
<evidence type="ECO:0000256" key="3">
    <source>
        <dbReference type="ARBA" id="ARBA00022491"/>
    </source>
</evidence>
<dbReference type="GO" id="GO:0003712">
    <property type="term" value="F:transcription coregulator activity"/>
    <property type="evidence" value="ECO:0007669"/>
    <property type="project" value="InterPro"/>
</dbReference>
<evidence type="ECO:0008006" key="11">
    <source>
        <dbReference type="Google" id="ProtNLM"/>
    </source>
</evidence>
<sequence>MELKPRSGSPTTVTGSGVIVQSTLAAGSHPDVGTESAGNSSSLIAGTGSSSVSPLASTVVGPVGTLADRKSELYGAVSSAVTTNTCTVTKVAPSSLTSAHGGKRSPSIATPVKGANVSGGSIATGSTSCIPSPILSPPGKIFGRNNNGIMVVTSTPSNEAELQLYRVLQRASLLNYYDTLLEMGGDDVQQLCDAGEEEFLEIMALVGMASKPLHVRRLQKALHEWMTNPSAFQSPLTNVDIPSRIPYSPEPGSIARSVTTAGTGPYGGPSTVAGSFSNLTANATSSTNLPLTPPTPIPVAPASSSSAAVAAAAAASGASSTLGHLGTGVGSLGHHHLLHHHHHHHPLSSSNLSSTISNQIGSTTSGSVQLTPSLTEDQVAKIVQAAERLSRTLPRLEPRQQSIKKRSARDLEAVIAMSESDPRRMEEIRKYSAIYGRFDCKRRPEKPLTLHEVCVNEAAAQICKYIPALLTRRDELFPLARQVVRDCGFGHSASIRLTGLSQTQQNRGDELDTVQQLKRARLSSDTSSDMGKENSDDNRDISSGSIYQQISDKPFDLTDSNTLDPNLMTQILDLVLAIQAGNGADRDLSDPDFGDLRAHTPRVLDPIGGSLGVQVISSSGGHIIAVANPALALSPALSEAISIKRETISPDL</sequence>
<dbReference type="PANTHER" id="PTHR12623:SF10">
    <property type="entry name" value="NGFI-A-BINDING PROTEIN HOMOLOG"/>
    <property type="match status" value="1"/>
</dbReference>
<dbReference type="FunFam" id="1.20.120.2010:FF:000001">
    <property type="entry name" value="NGFI-A-binding protein 1 isoform X1"/>
    <property type="match status" value="1"/>
</dbReference>
<evidence type="ECO:0000259" key="8">
    <source>
        <dbReference type="Pfam" id="PF04904"/>
    </source>
</evidence>
<dbReference type="EnsemblMetazoa" id="AFUN007957-RA">
    <property type="protein sequence ID" value="AFUN007957-PA"/>
    <property type="gene ID" value="AFUN007957"/>
</dbReference>
<name>A0A182RNX6_ANOFN</name>
<dbReference type="Pfam" id="PF04905">
    <property type="entry name" value="NCD2"/>
    <property type="match status" value="1"/>
</dbReference>
<dbReference type="InterPro" id="IPR038398">
    <property type="entry name" value="NCD2_sf"/>
</dbReference>
<proteinExistence type="inferred from homology"/>
<dbReference type="VEuPathDB" id="VectorBase:AFUN2_007025"/>
<keyword evidence="5" id="KW-0804">Transcription</keyword>
<evidence type="ECO:0000256" key="5">
    <source>
        <dbReference type="ARBA" id="ARBA00023163"/>
    </source>
</evidence>
<evidence type="ECO:0000256" key="1">
    <source>
        <dbReference type="ARBA" id="ARBA00004123"/>
    </source>
</evidence>
<feature type="domain" description="Nab N-terminal" evidence="8">
    <location>
        <begin position="155"/>
        <end position="233"/>
    </location>
</feature>
<dbReference type="PANTHER" id="PTHR12623">
    <property type="entry name" value="NGFI-A BINDING PROTEIN"/>
    <property type="match status" value="1"/>
</dbReference>
<evidence type="ECO:0000256" key="6">
    <source>
        <dbReference type="ARBA" id="ARBA00023242"/>
    </source>
</evidence>
<organism evidence="10">
    <name type="scientific">Anopheles funestus</name>
    <name type="common">African malaria mosquito</name>
    <dbReference type="NCBI Taxonomy" id="62324"/>
    <lineage>
        <taxon>Eukaryota</taxon>
        <taxon>Metazoa</taxon>
        <taxon>Ecdysozoa</taxon>
        <taxon>Arthropoda</taxon>
        <taxon>Hexapoda</taxon>
        <taxon>Insecta</taxon>
        <taxon>Pterygota</taxon>
        <taxon>Neoptera</taxon>
        <taxon>Endopterygota</taxon>
        <taxon>Diptera</taxon>
        <taxon>Nematocera</taxon>
        <taxon>Culicoidea</taxon>
        <taxon>Culicidae</taxon>
        <taxon>Anophelinae</taxon>
        <taxon>Anopheles</taxon>
    </lineage>
</organism>
<dbReference type="GO" id="GO:0045892">
    <property type="term" value="P:negative regulation of DNA-templated transcription"/>
    <property type="evidence" value="ECO:0007669"/>
    <property type="project" value="InterPro"/>
</dbReference>
<dbReference type="AlphaFoldDB" id="A0A182RNX6"/>
<dbReference type="Gene3D" id="1.20.120.2010">
    <property type="entry name" value="NAB conserved domain 2"/>
    <property type="match status" value="1"/>
</dbReference>
<reference evidence="10" key="1">
    <citation type="submission" date="2020-05" db="UniProtKB">
        <authorList>
            <consortium name="EnsemblMetazoa"/>
        </authorList>
    </citation>
    <scope>IDENTIFICATION</scope>
    <source>
        <strain evidence="10">FUMOZ</strain>
    </source>
</reference>
<comment type="similarity">
    <text evidence="2">Belongs to the NAB family.</text>
</comment>
<accession>A0A182RNX6</accession>
<comment type="subcellular location">
    <subcellularLocation>
        <location evidence="1">Nucleus</location>
    </subcellularLocation>
</comment>
<keyword evidence="3" id="KW-0678">Repressor</keyword>
<dbReference type="GO" id="GO:0005634">
    <property type="term" value="C:nucleus"/>
    <property type="evidence" value="ECO:0007669"/>
    <property type="project" value="UniProtKB-SubCell"/>
</dbReference>
<dbReference type="InterPro" id="IPR039040">
    <property type="entry name" value="NAB_fam"/>
</dbReference>
<feature type="domain" description="NAB co-repressor" evidence="9">
    <location>
        <begin position="374"/>
        <end position="495"/>
    </location>
</feature>
<feature type="region of interest" description="Disordered" evidence="7">
    <location>
        <begin position="520"/>
        <end position="544"/>
    </location>
</feature>
<keyword evidence="4" id="KW-0805">Transcription regulation</keyword>